<dbReference type="CDD" id="cd11319">
    <property type="entry name" value="AmyAc_euk_AmyA"/>
    <property type="match status" value="1"/>
</dbReference>
<dbReference type="GO" id="GO:0005975">
    <property type="term" value="P:carbohydrate metabolic process"/>
    <property type="evidence" value="ECO:0007669"/>
    <property type="project" value="InterPro"/>
</dbReference>
<evidence type="ECO:0000256" key="13">
    <source>
        <dbReference type="PIRSR" id="PIRSR001024-4"/>
    </source>
</evidence>
<comment type="similarity">
    <text evidence="3 15">Belongs to the glycosyl hydrolase 13 family.</text>
</comment>
<feature type="binding site" evidence="12">
    <location>
        <position position="170"/>
    </location>
    <ligand>
        <name>Ca(2+)</name>
        <dbReference type="ChEBI" id="CHEBI:29108"/>
        <label>1</label>
    </ligand>
</feature>
<evidence type="ECO:0000313" key="20">
    <source>
        <dbReference type="Proteomes" id="UP000253664"/>
    </source>
</evidence>
<comment type="cofactor">
    <cofactor evidence="2">
        <name>Ca(2+)</name>
        <dbReference type="ChEBI" id="CHEBI:29108"/>
    </cofactor>
</comment>
<proteinExistence type="inferred from homology"/>
<feature type="binding site" evidence="12">
    <location>
        <position position="234"/>
    </location>
    <ligand>
        <name>Ca(2+)</name>
        <dbReference type="ChEBI" id="CHEBI:29108"/>
        <label>2</label>
    </ligand>
</feature>
<comment type="caution">
    <text evidence="19">The sequence shown here is derived from an EMBL/GenBank/DDBJ whole genome shotgun (WGS) entry which is preliminary data.</text>
</comment>
<keyword evidence="20" id="KW-1185">Reference proteome</keyword>
<dbReference type="InterPro" id="IPR013777">
    <property type="entry name" value="A-amylase-like"/>
</dbReference>
<feature type="disulfide bond" evidence="13">
    <location>
        <begin position="159"/>
        <end position="172"/>
    </location>
</feature>
<evidence type="ECO:0000256" key="16">
    <source>
        <dbReference type="RuleBase" id="RU361134"/>
    </source>
</evidence>
<feature type="chain" id="PRO_5016652885" description="Alpha-amylase" evidence="17">
    <location>
        <begin position="18"/>
        <end position="466"/>
    </location>
</feature>
<dbReference type="PRINTS" id="PR00110">
    <property type="entry name" value="ALPHAAMYLASE"/>
</dbReference>
<feature type="binding site" evidence="14">
    <location>
        <position position="348"/>
    </location>
    <ligand>
        <name>substrate</name>
    </ligand>
</feature>
<feature type="binding site" evidence="12">
    <location>
        <position position="214"/>
    </location>
    <ligand>
        <name>Ca(2+)</name>
        <dbReference type="ChEBI" id="CHEBI:29108"/>
        <label>1</label>
    </ligand>
</feature>
<dbReference type="PIRSF" id="PIRSF001024">
    <property type="entry name" value="Alph-amyl_fung"/>
    <property type="match status" value="1"/>
</dbReference>
<sequence length="466" mass="51993">MKASFLLACVPVAVVLAADATAWKSRSIYFALTDRFSKNNSETSPCYDLGNYCGGTFRGLESKLDYIKELGFDAIWISPVIKNLSIDHDGGYHGYWSQDLYSINPNFGTADDLKSLVDAAHSKVGMFVMADVVANHMGSPIDMNRPEPLNKAESYHYPCIINYADQGSVEYCQIGGLPDLNTQSPRVRRLLYDWIHWLVDEYRFDGLRVDTAKHVEKEFWPGFSSAAGVFTIGEAFDHRPGFLAAYTGGVMSSVLNYAVFHPLNNFYMQLGSSQALVDTHDAVSYAFSDPTVLGTFIDNHDVPRWLSRKKDDSLLKNVLTYVLLARGIPILYYGTEQGYAGGDEPWNRESLWHTGFNRQSDLYRFISKVSAIRKAAGGMPDNDHVHLMVEDTGYAWGRAGGNVIALTSNIGSGNSREYCVLTRRPHGVWRDAFCDREYVADDRGYMCALVTNGEPIILVAVDDHRG</sequence>
<feature type="binding site" evidence="12">
    <location>
        <position position="135"/>
    </location>
    <ligand>
        <name>Ca(2+)</name>
        <dbReference type="ChEBI" id="CHEBI:29108"/>
        <label>1</label>
    </ligand>
</feature>
<keyword evidence="8 16" id="KW-0119">Carbohydrate metabolism</keyword>
<keyword evidence="17" id="KW-0732">Signal</keyword>
<feature type="signal peptide" evidence="17">
    <location>
        <begin position="1"/>
        <end position="17"/>
    </location>
</feature>
<dbReference type="AlphaFoldDB" id="A0A367LRI7"/>
<feature type="disulfide bond" evidence="13">
    <location>
        <begin position="46"/>
        <end position="53"/>
    </location>
</feature>
<keyword evidence="13" id="KW-1015">Disulfide bond</keyword>
<feature type="binding site" evidence="12">
    <location>
        <position position="179"/>
    </location>
    <ligand>
        <name>Ca(2+)</name>
        <dbReference type="ChEBI" id="CHEBI:29108"/>
        <label>1</label>
    </ligand>
</feature>
<dbReference type="SMART" id="SM00642">
    <property type="entry name" value="Aamy"/>
    <property type="match status" value="1"/>
</dbReference>
<evidence type="ECO:0000256" key="5">
    <source>
        <dbReference type="ARBA" id="ARBA00022723"/>
    </source>
</evidence>
<dbReference type="InterPro" id="IPR017853">
    <property type="entry name" value="GH"/>
</dbReference>
<feature type="binding site" evidence="14">
    <location>
        <position position="208"/>
    </location>
    <ligand>
        <name>substrate</name>
    </ligand>
</feature>
<dbReference type="Pfam" id="PF00128">
    <property type="entry name" value="Alpha-amylase"/>
    <property type="match status" value="2"/>
</dbReference>
<dbReference type="Gene3D" id="3.20.20.80">
    <property type="entry name" value="Glycosidases"/>
    <property type="match status" value="1"/>
</dbReference>
<feature type="binding site" evidence="14">
    <location>
        <position position="301"/>
    </location>
    <ligand>
        <name>substrate</name>
    </ligand>
</feature>
<evidence type="ECO:0000256" key="9">
    <source>
        <dbReference type="ARBA" id="ARBA00023295"/>
    </source>
</evidence>
<dbReference type="PANTHER" id="PTHR10357">
    <property type="entry name" value="ALPHA-AMYLASE FAMILY MEMBER"/>
    <property type="match status" value="1"/>
</dbReference>
<feature type="active site" description="Proton donor" evidence="10">
    <location>
        <position position="234"/>
    </location>
</feature>
<dbReference type="InterPro" id="IPR006047">
    <property type="entry name" value="GH13_cat_dom"/>
</dbReference>
<feature type="domain" description="Glycosyl hydrolase family 13 catalytic" evidence="18">
    <location>
        <begin position="30"/>
        <end position="373"/>
    </location>
</feature>
<dbReference type="PANTHER" id="PTHR10357:SF212">
    <property type="entry name" value="ALPHA-AMYLASE"/>
    <property type="match status" value="1"/>
</dbReference>
<evidence type="ECO:0000256" key="3">
    <source>
        <dbReference type="ARBA" id="ARBA00008061"/>
    </source>
</evidence>
<evidence type="ECO:0000256" key="6">
    <source>
        <dbReference type="ARBA" id="ARBA00022801"/>
    </source>
</evidence>
<evidence type="ECO:0000256" key="2">
    <source>
        <dbReference type="ARBA" id="ARBA00001913"/>
    </source>
</evidence>
<reference evidence="19 20" key="1">
    <citation type="journal article" date="2015" name="BMC Genomics">
        <title>Insights from the genome of Ophiocordyceps polyrhachis-furcata to pathogenicity and host specificity in insect fungi.</title>
        <authorList>
            <person name="Wichadakul D."/>
            <person name="Kobmoo N."/>
            <person name="Ingsriswang S."/>
            <person name="Tangphatsornruang S."/>
            <person name="Chantasingh D."/>
            <person name="Luangsa-ard J.J."/>
            <person name="Eurwilaichitr L."/>
        </authorList>
    </citation>
    <scope>NUCLEOTIDE SEQUENCE [LARGE SCALE GENOMIC DNA]</scope>
    <source>
        <strain evidence="19 20">BCC 54312</strain>
    </source>
</reference>
<evidence type="ECO:0000256" key="17">
    <source>
        <dbReference type="SAM" id="SignalP"/>
    </source>
</evidence>
<gene>
    <name evidence="19" type="ORF">L249_1793</name>
</gene>
<keyword evidence="6 16" id="KW-0378">Hydrolase</keyword>
<feature type="binding site" evidence="12">
    <location>
        <position position="210"/>
    </location>
    <ligand>
        <name>Ca(2+)</name>
        <dbReference type="ChEBI" id="CHEBI:29108"/>
        <label>2</label>
    </ligand>
</feature>
<dbReference type="SUPFAM" id="SSF51445">
    <property type="entry name" value="(Trans)glycosidases"/>
    <property type="match status" value="1"/>
</dbReference>
<evidence type="ECO:0000256" key="4">
    <source>
        <dbReference type="ARBA" id="ARBA00012595"/>
    </source>
</evidence>
<evidence type="ECO:0000256" key="14">
    <source>
        <dbReference type="PIRSR" id="PIRSR001024-5"/>
    </source>
</evidence>
<evidence type="ECO:0000256" key="11">
    <source>
        <dbReference type="PIRSR" id="PIRSR001024-2"/>
    </source>
</evidence>
<organism evidence="19 20">
    <name type="scientific">Ophiocordyceps polyrhachis-furcata BCC 54312</name>
    <dbReference type="NCBI Taxonomy" id="1330021"/>
    <lineage>
        <taxon>Eukaryota</taxon>
        <taxon>Fungi</taxon>
        <taxon>Dikarya</taxon>
        <taxon>Ascomycota</taxon>
        <taxon>Pezizomycotina</taxon>
        <taxon>Sordariomycetes</taxon>
        <taxon>Hypocreomycetidae</taxon>
        <taxon>Hypocreales</taxon>
        <taxon>Ophiocordycipitaceae</taxon>
        <taxon>Ophiocordyceps</taxon>
    </lineage>
</organism>
<feature type="binding site" evidence="14">
    <location>
        <position position="96"/>
    </location>
    <ligand>
        <name>substrate</name>
    </ligand>
</feature>
<evidence type="ECO:0000256" key="1">
    <source>
        <dbReference type="ARBA" id="ARBA00000548"/>
    </source>
</evidence>
<comment type="catalytic activity">
    <reaction evidence="1 16">
        <text>Endohydrolysis of (1-&gt;4)-alpha-D-glucosidic linkages in polysaccharides containing three or more (1-&gt;4)-alpha-linked D-glucose units.</text>
        <dbReference type="EC" id="3.2.1.1"/>
    </reaction>
</comment>
<feature type="active site" description="Nucleophile" evidence="10">
    <location>
        <position position="210"/>
    </location>
</feature>
<name>A0A367LRI7_9HYPO</name>
<evidence type="ECO:0000256" key="7">
    <source>
        <dbReference type="ARBA" id="ARBA00022837"/>
    </source>
</evidence>
<evidence type="ECO:0000256" key="8">
    <source>
        <dbReference type="ARBA" id="ARBA00023277"/>
    </source>
</evidence>
<feature type="binding site" evidence="14">
    <location>
        <position position="136"/>
    </location>
    <ligand>
        <name>substrate</name>
    </ligand>
</feature>
<keyword evidence="9 16" id="KW-0326">Glycosidase</keyword>
<dbReference type="GO" id="GO:0004556">
    <property type="term" value="F:alpha-amylase activity"/>
    <property type="evidence" value="ECO:0007669"/>
    <property type="project" value="UniProtKB-UniRule"/>
</dbReference>
<dbReference type="FunFam" id="3.20.20.80:FF:000120">
    <property type="entry name" value="Alpha-amylase A"/>
    <property type="match status" value="1"/>
</dbReference>
<evidence type="ECO:0000256" key="12">
    <source>
        <dbReference type="PIRSR" id="PIRSR001024-3"/>
    </source>
</evidence>
<evidence type="ECO:0000256" key="10">
    <source>
        <dbReference type="PIRSR" id="PIRSR001024-1"/>
    </source>
</evidence>
<evidence type="ECO:0000313" key="19">
    <source>
        <dbReference type="EMBL" id="RCI17064.1"/>
    </source>
</evidence>
<evidence type="ECO:0000259" key="18">
    <source>
        <dbReference type="SMART" id="SM00642"/>
    </source>
</evidence>
<accession>A0A367LRI7</accession>
<keyword evidence="5 12" id="KW-0479">Metal-binding</keyword>
<dbReference type="STRING" id="1330021.A0A367LRI7"/>
<dbReference type="GO" id="GO:0005509">
    <property type="term" value="F:calcium ion binding"/>
    <property type="evidence" value="ECO:0007669"/>
    <property type="project" value="InterPro"/>
</dbReference>
<dbReference type="OrthoDB" id="204980at2759"/>
<dbReference type="EC" id="3.2.1.1" evidence="4 16"/>
<evidence type="ECO:0000256" key="15">
    <source>
        <dbReference type="RuleBase" id="RU003615"/>
    </source>
</evidence>
<dbReference type="EMBL" id="LKCN02000001">
    <property type="protein sequence ID" value="RCI17064.1"/>
    <property type="molecule type" value="Genomic_DNA"/>
</dbReference>
<feature type="site" description="Transition state stabilizer" evidence="11">
    <location>
        <position position="301"/>
    </location>
</feature>
<dbReference type="SUPFAM" id="SSF51011">
    <property type="entry name" value="Glycosyl hydrolase domain"/>
    <property type="match status" value="1"/>
</dbReference>
<keyword evidence="7 12" id="KW-0106">Calcium</keyword>
<protein>
    <recommendedName>
        <fullName evidence="4 16">Alpha-amylase</fullName>
        <ecNumber evidence="4 16">3.2.1.1</ecNumber>
    </recommendedName>
</protein>
<dbReference type="Proteomes" id="UP000253664">
    <property type="component" value="Unassembled WGS sequence"/>
</dbReference>
<dbReference type="InterPro" id="IPR006046">
    <property type="entry name" value="Alpha_amylase"/>
</dbReference>